<evidence type="ECO:0000256" key="1">
    <source>
        <dbReference type="SAM" id="Coils"/>
    </source>
</evidence>
<accession>A0ABU8EN27</accession>
<dbReference type="Pfam" id="PF09523">
    <property type="entry name" value="DUF2390"/>
    <property type="match status" value="1"/>
</dbReference>
<gene>
    <name evidence="2" type="ORF">WAE96_01010</name>
</gene>
<protein>
    <submittedName>
        <fullName evidence="2">TIGR02444 family protein</fullName>
    </submittedName>
</protein>
<dbReference type="EMBL" id="JBAWKS010000001">
    <property type="protein sequence ID" value="MEI4548287.1"/>
    <property type="molecule type" value="Genomic_DNA"/>
</dbReference>
<proteinExistence type="predicted"/>
<comment type="caution">
    <text evidence="2">The sequence shown here is derived from an EMBL/GenBank/DDBJ whole genome shotgun (WGS) entry which is preliminary data.</text>
</comment>
<name>A0ABU8EN27_9GAMM</name>
<sequence>MRLKKICLKSSKHLNKRKLTLQPNLQSSNLWQFALQYYSKSARSRALLQLQDKYAANINLCLLLKYLSQQNIIVSTSTIAVLHAHVTEFSQNYTQPLRQIRANFKQSLQTMENYSALRTHMLNAELELEKQEQQLLVDAFNRATANDSPPTCPLKYYLESILAVPKTDLDQTLTQLA</sequence>
<evidence type="ECO:0000313" key="2">
    <source>
        <dbReference type="EMBL" id="MEI4548287.1"/>
    </source>
</evidence>
<feature type="coiled-coil region" evidence="1">
    <location>
        <begin position="114"/>
        <end position="143"/>
    </location>
</feature>
<dbReference type="Proteomes" id="UP001382455">
    <property type="component" value="Unassembled WGS sequence"/>
</dbReference>
<dbReference type="NCBIfam" id="TIGR02444">
    <property type="entry name" value="TIGR02444 family protein"/>
    <property type="match status" value="1"/>
</dbReference>
<keyword evidence="1" id="KW-0175">Coiled coil</keyword>
<reference evidence="2 3" key="1">
    <citation type="submission" date="2023-12" db="EMBL/GenBank/DDBJ databases">
        <title>Friends and Foes: Symbiotic and Algicidal bacterial influence on Karenia brevis blooms.</title>
        <authorList>
            <person name="Fei C."/>
            <person name="Mohamed A.R."/>
            <person name="Booker A."/>
            <person name="Arshad M."/>
            <person name="Klass S."/>
            <person name="Ahn S."/>
            <person name="Gilbert P.M."/>
            <person name="Heil C.A."/>
            <person name="Martinez J.M."/>
            <person name="Amin S.A."/>
        </authorList>
    </citation>
    <scope>NUCLEOTIDE SEQUENCE [LARGE SCALE GENOMIC DNA]</scope>
    <source>
        <strain evidence="2 3">CE15</strain>
    </source>
</reference>
<evidence type="ECO:0000313" key="3">
    <source>
        <dbReference type="Proteomes" id="UP001382455"/>
    </source>
</evidence>
<keyword evidence="3" id="KW-1185">Reference proteome</keyword>
<organism evidence="2 3">
    <name type="scientific">Pseudoalteromonas spongiae</name>
    <dbReference type="NCBI Taxonomy" id="298657"/>
    <lineage>
        <taxon>Bacteria</taxon>
        <taxon>Pseudomonadati</taxon>
        <taxon>Pseudomonadota</taxon>
        <taxon>Gammaproteobacteria</taxon>
        <taxon>Alteromonadales</taxon>
        <taxon>Pseudoalteromonadaceae</taxon>
        <taxon>Pseudoalteromonas</taxon>
    </lineage>
</organism>
<dbReference type="InterPro" id="IPR012659">
    <property type="entry name" value="CHP02444"/>
</dbReference>
<dbReference type="RefSeq" id="WP_336434303.1">
    <property type="nucleotide sequence ID" value="NZ_JBAWKS010000001.1"/>
</dbReference>